<evidence type="ECO:0008006" key="3">
    <source>
        <dbReference type="Google" id="ProtNLM"/>
    </source>
</evidence>
<dbReference type="Proteomes" id="UP000035337">
    <property type="component" value="Chromosome"/>
</dbReference>
<dbReference type="EMBL" id="CP009498">
    <property type="protein sequence ID" value="AKL98207.1"/>
    <property type="molecule type" value="Genomic_DNA"/>
</dbReference>
<accession>A0A0G3WK01</accession>
<gene>
    <name evidence="1" type="ORF">Epro_0828</name>
</gene>
<evidence type="ECO:0000313" key="2">
    <source>
        <dbReference type="Proteomes" id="UP000035337"/>
    </source>
</evidence>
<name>A0A0G3WK01_9BACT</name>
<dbReference type="RefSeq" id="WP_158409004.1">
    <property type="nucleotide sequence ID" value="NZ_CP009498.1"/>
</dbReference>
<dbReference type="Pfam" id="PF14385">
    <property type="entry name" value="DUF4416"/>
    <property type="match status" value="1"/>
</dbReference>
<organism evidence="1 2">
    <name type="scientific">Endomicrobium proavitum</name>
    <dbReference type="NCBI Taxonomy" id="1408281"/>
    <lineage>
        <taxon>Bacteria</taxon>
        <taxon>Pseudomonadati</taxon>
        <taxon>Elusimicrobiota</taxon>
        <taxon>Endomicrobiia</taxon>
        <taxon>Endomicrobiales</taxon>
        <taxon>Endomicrobiaceae</taxon>
        <taxon>Endomicrobium</taxon>
    </lineage>
</organism>
<dbReference type="KEGG" id="epo:Epro_0828"/>
<dbReference type="InterPro" id="IPR025529">
    <property type="entry name" value="DUF4416"/>
</dbReference>
<dbReference type="OrthoDB" id="9788989at2"/>
<dbReference type="AlphaFoldDB" id="A0A0G3WK01"/>
<protein>
    <recommendedName>
        <fullName evidence="3">GTP-binding protein</fullName>
    </recommendedName>
</protein>
<dbReference type="STRING" id="1408281.Epro_0828"/>
<keyword evidence="2" id="KW-1185">Reference proteome</keyword>
<proteinExistence type="predicted"/>
<sequence length="177" mass="20329">MGKISTANRVKLFCGIITSGDDVTNKALNRLKEKFGEIDFKSEIIDFTQFSNYYNPEMGAVLRRFWVSFDKLIYADEISDIKIWTNSAEDSFADGEKRKINIDPGYITPATVILATTKDFSHRIYLSKGIYGEVTTIYKKDGFMKLPWSYQDYMSQTAADFLLKARAKLLKQLKDIK</sequence>
<evidence type="ECO:0000313" key="1">
    <source>
        <dbReference type="EMBL" id="AKL98207.1"/>
    </source>
</evidence>
<reference evidence="1 2" key="1">
    <citation type="submission" date="2014-09" db="EMBL/GenBank/DDBJ databases">
        <title>Complete genome sequence of Endomicrobium proavitum.</title>
        <authorList>
            <person name="Zheng H."/>
        </authorList>
    </citation>
    <scope>NUCLEOTIDE SEQUENCE [LARGE SCALE GENOMIC DNA]</scope>
    <source>
        <strain evidence="1 2">Rsa215</strain>
    </source>
</reference>